<evidence type="ECO:0000313" key="1">
    <source>
        <dbReference type="EMBL" id="KAH7908593.1"/>
    </source>
</evidence>
<keyword evidence="2" id="KW-1185">Reference proteome</keyword>
<reference evidence="1" key="1">
    <citation type="journal article" date="2021" name="New Phytol.">
        <title>Evolutionary innovations through gain and loss of genes in the ectomycorrhizal Boletales.</title>
        <authorList>
            <person name="Wu G."/>
            <person name="Miyauchi S."/>
            <person name="Morin E."/>
            <person name="Kuo A."/>
            <person name="Drula E."/>
            <person name="Varga T."/>
            <person name="Kohler A."/>
            <person name="Feng B."/>
            <person name="Cao Y."/>
            <person name="Lipzen A."/>
            <person name="Daum C."/>
            <person name="Hundley H."/>
            <person name="Pangilinan J."/>
            <person name="Johnson J."/>
            <person name="Barry K."/>
            <person name="LaButti K."/>
            <person name="Ng V."/>
            <person name="Ahrendt S."/>
            <person name="Min B."/>
            <person name="Choi I.G."/>
            <person name="Park H."/>
            <person name="Plett J.M."/>
            <person name="Magnuson J."/>
            <person name="Spatafora J.W."/>
            <person name="Nagy L.G."/>
            <person name="Henrissat B."/>
            <person name="Grigoriev I.V."/>
            <person name="Yang Z.L."/>
            <person name="Xu J."/>
            <person name="Martin F.M."/>
        </authorList>
    </citation>
    <scope>NUCLEOTIDE SEQUENCE</scope>
    <source>
        <strain evidence="1">ATCC 28755</strain>
    </source>
</reference>
<dbReference type="EMBL" id="MU267811">
    <property type="protein sequence ID" value="KAH7908593.1"/>
    <property type="molecule type" value="Genomic_DNA"/>
</dbReference>
<accession>A0ACB8A7D3</accession>
<evidence type="ECO:0000313" key="2">
    <source>
        <dbReference type="Proteomes" id="UP000790377"/>
    </source>
</evidence>
<name>A0ACB8A7D3_9AGAM</name>
<dbReference type="Proteomes" id="UP000790377">
    <property type="component" value="Unassembled WGS sequence"/>
</dbReference>
<organism evidence="1 2">
    <name type="scientific">Hygrophoropsis aurantiaca</name>
    <dbReference type="NCBI Taxonomy" id="72124"/>
    <lineage>
        <taxon>Eukaryota</taxon>
        <taxon>Fungi</taxon>
        <taxon>Dikarya</taxon>
        <taxon>Basidiomycota</taxon>
        <taxon>Agaricomycotina</taxon>
        <taxon>Agaricomycetes</taxon>
        <taxon>Agaricomycetidae</taxon>
        <taxon>Boletales</taxon>
        <taxon>Coniophorineae</taxon>
        <taxon>Hygrophoropsidaceae</taxon>
        <taxon>Hygrophoropsis</taxon>
    </lineage>
</organism>
<proteinExistence type="predicted"/>
<protein>
    <submittedName>
        <fullName evidence="1">MFS general substrate transporter</fullName>
    </submittedName>
</protein>
<sequence>MVLCAFFYRLHQHFDEVGSTQVDFERDDPRNPANFLLSKKWIITITACAFTCIVASAADSFSMGYQSMMRELNCTEFEATVALSLYALGFSIVPLFTSSFSEEFGRMPLYIGSSFMFMLTEVMIALAPNIQTVMIARALGGAFGSTGATLVGGTIADIWEPHNRGLPMALFSLAAVASTGLGALIAGWIEVNPHLQWRWIQWIHAMFTGIYFFCVLLFMKETRSSIILSRIAHKMRGDTGDIKYRTKAELEKPTLWQMTKTSCLRPIYLLMTEPLLQSFSLWIGFTWGVVYCLVESVTPQFKLLYGFNTGETGSVTVLSGFISPIHFFAHNYFRKNYDKKAQEARLYLPCIAALTLPIGMFIYAWTASPDIHWIVPLIGLTIFMSGAFVIYLVVFLYIADCYGPYASSALAGQSLSRNLSACTFPLFTQQMFAHLTFRWASTLFALVALGMVPIPYVLFFYGYKIRQRSRFSRMVLESDTQTAKTTKN</sequence>
<comment type="caution">
    <text evidence="1">The sequence shown here is derived from an EMBL/GenBank/DDBJ whole genome shotgun (WGS) entry which is preliminary data.</text>
</comment>
<gene>
    <name evidence="1" type="ORF">BJ138DRAFT_1204995</name>
</gene>